<evidence type="ECO:0000313" key="3">
    <source>
        <dbReference type="EMBL" id="KAL3796347.1"/>
    </source>
</evidence>
<feature type="signal peptide" evidence="2">
    <location>
        <begin position="1"/>
        <end position="21"/>
    </location>
</feature>
<keyword evidence="2" id="KW-0732">Signal</keyword>
<comment type="caution">
    <text evidence="3">The sequence shown here is derived from an EMBL/GenBank/DDBJ whole genome shotgun (WGS) entry which is preliminary data.</text>
</comment>
<accession>A0ABD3Q7J2</accession>
<feature type="region of interest" description="Disordered" evidence="1">
    <location>
        <begin position="31"/>
        <end position="53"/>
    </location>
</feature>
<organism evidence="3 4">
    <name type="scientific">Stephanodiscus triporus</name>
    <dbReference type="NCBI Taxonomy" id="2934178"/>
    <lineage>
        <taxon>Eukaryota</taxon>
        <taxon>Sar</taxon>
        <taxon>Stramenopiles</taxon>
        <taxon>Ochrophyta</taxon>
        <taxon>Bacillariophyta</taxon>
        <taxon>Coscinodiscophyceae</taxon>
        <taxon>Thalassiosirophycidae</taxon>
        <taxon>Stephanodiscales</taxon>
        <taxon>Stephanodiscaceae</taxon>
        <taxon>Stephanodiscus</taxon>
    </lineage>
</organism>
<keyword evidence="4" id="KW-1185">Reference proteome</keyword>
<proteinExistence type="predicted"/>
<sequence>MTSIRTLILCCLASTLAPVDAFAVYPSRSAASCPRRSRPTPTTSSSSSSSSSSFARPLRLDAAVVPDLGIVGLVAGQENYGLAIVAMGEALWSFAQSPSLSHARVLVPASLAAATLFALSGPMITSGDVGTVALGLEIATGVSVLLGARCEVISYVARLVAPTLPREGGGIAFMDCLNRRRRRTRGDEKAVMMEIRRRSGCLLFEA</sequence>
<dbReference type="AlphaFoldDB" id="A0ABD3Q7J2"/>
<protein>
    <submittedName>
        <fullName evidence="3">Uncharacterized protein</fullName>
    </submittedName>
</protein>
<evidence type="ECO:0000256" key="2">
    <source>
        <dbReference type="SAM" id="SignalP"/>
    </source>
</evidence>
<dbReference type="Proteomes" id="UP001530315">
    <property type="component" value="Unassembled WGS sequence"/>
</dbReference>
<dbReference type="EMBL" id="JALLAZ020000388">
    <property type="protein sequence ID" value="KAL3796347.1"/>
    <property type="molecule type" value="Genomic_DNA"/>
</dbReference>
<name>A0ABD3Q7J2_9STRA</name>
<evidence type="ECO:0000313" key="4">
    <source>
        <dbReference type="Proteomes" id="UP001530315"/>
    </source>
</evidence>
<reference evidence="3 4" key="1">
    <citation type="submission" date="2024-10" db="EMBL/GenBank/DDBJ databases">
        <title>Updated reference genomes for cyclostephanoid diatoms.</title>
        <authorList>
            <person name="Roberts W.R."/>
            <person name="Alverson A.J."/>
        </authorList>
    </citation>
    <scope>NUCLEOTIDE SEQUENCE [LARGE SCALE GENOMIC DNA]</scope>
    <source>
        <strain evidence="3 4">AJA276-08</strain>
    </source>
</reference>
<gene>
    <name evidence="3" type="ORF">ACHAW5_001673</name>
</gene>
<feature type="chain" id="PRO_5044754329" evidence="2">
    <location>
        <begin position="22"/>
        <end position="206"/>
    </location>
</feature>
<evidence type="ECO:0000256" key="1">
    <source>
        <dbReference type="SAM" id="MobiDB-lite"/>
    </source>
</evidence>